<evidence type="ECO:0000313" key="9">
    <source>
        <dbReference type="Proteomes" id="UP001375743"/>
    </source>
</evidence>
<reference evidence="8 9" key="1">
    <citation type="submission" date="2024-01" db="EMBL/GenBank/DDBJ databases">
        <title>Multi-omics insights into the function and evolution of sodium benzoate biodegradation pathways in Benzoatithermus flavus gen. nov., sp. nov. from hot spring.</title>
        <authorList>
            <person name="Hu C.-J."/>
            <person name="Li W.-J."/>
        </authorList>
    </citation>
    <scope>NUCLEOTIDE SEQUENCE [LARGE SCALE GENOMIC DNA]</scope>
    <source>
        <strain evidence="8 9">SYSU G07066</strain>
    </source>
</reference>
<keyword evidence="2" id="KW-1003">Cell membrane</keyword>
<keyword evidence="3 6" id="KW-0812">Transmembrane</keyword>
<dbReference type="Gene3D" id="1.20.81.30">
    <property type="entry name" value="Type II secretion system (T2SS), domain F"/>
    <property type="match status" value="1"/>
</dbReference>
<dbReference type="Pfam" id="PF00482">
    <property type="entry name" value="T2SSF"/>
    <property type="match status" value="1"/>
</dbReference>
<keyword evidence="4 6" id="KW-1133">Transmembrane helix</keyword>
<organism evidence="8 9">
    <name type="scientific">Benzoatithermus flavus</name>
    <dbReference type="NCBI Taxonomy" id="3108223"/>
    <lineage>
        <taxon>Bacteria</taxon>
        <taxon>Pseudomonadati</taxon>
        <taxon>Pseudomonadota</taxon>
        <taxon>Alphaproteobacteria</taxon>
        <taxon>Geminicoccales</taxon>
        <taxon>Geminicoccaceae</taxon>
        <taxon>Benzoatithermus</taxon>
    </lineage>
</organism>
<evidence type="ECO:0000256" key="5">
    <source>
        <dbReference type="ARBA" id="ARBA00023136"/>
    </source>
</evidence>
<evidence type="ECO:0000256" key="4">
    <source>
        <dbReference type="ARBA" id="ARBA00022989"/>
    </source>
</evidence>
<dbReference type="InterPro" id="IPR018076">
    <property type="entry name" value="T2SS_GspF_dom"/>
</dbReference>
<proteinExistence type="predicted"/>
<dbReference type="EMBL" id="JBBLZC010000005">
    <property type="protein sequence ID" value="MEK0082828.1"/>
    <property type="molecule type" value="Genomic_DNA"/>
</dbReference>
<name>A0ABU8XNR8_9PROT</name>
<keyword evidence="5 6" id="KW-0472">Membrane</keyword>
<feature type="transmembrane region" description="Helical" evidence="6">
    <location>
        <begin position="298"/>
        <end position="318"/>
    </location>
</feature>
<evidence type="ECO:0000256" key="2">
    <source>
        <dbReference type="ARBA" id="ARBA00022475"/>
    </source>
</evidence>
<evidence type="ECO:0000313" key="8">
    <source>
        <dbReference type="EMBL" id="MEK0082828.1"/>
    </source>
</evidence>
<dbReference type="InterPro" id="IPR042094">
    <property type="entry name" value="T2SS_GspF_sf"/>
</dbReference>
<accession>A0ABU8XNR8</accession>
<feature type="transmembrane region" description="Helical" evidence="6">
    <location>
        <begin position="6"/>
        <end position="32"/>
    </location>
</feature>
<comment type="caution">
    <text evidence="8">The sequence shown here is derived from an EMBL/GenBank/DDBJ whole genome shotgun (WGS) entry which is preliminary data.</text>
</comment>
<dbReference type="PANTHER" id="PTHR35007">
    <property type="entry name" value="INTEGRAL MEMBRANE PROTEIN-RELATED"/>
    <property type="match status" value="1"/>
</dbReference>
<evidence type="ECO:0000256" key="3">
    <source>
        <dbReference type="ARBA" id="ARBA00022692"/>
    </source>
</evidence>
<protein>
    <submittedName>
        <fullName evidence="8">Type II secretion system F family protein</fullName>
    </submittedName>
</protein>
<evidence type="ECO:0000256" key="6">
    <source>
        <dbReference type="SAM" id="Phobius"/>
    </source>
</evidence>
<feature type="transmembrane region" description="Helical" evidence="6">
    <location>
        <begin position="122"/>
        <end position="140"/>
    </location>
</feature>
<comment type="subcellular location">
    <subcellularLocation>
        <location evidence="1">Cell membrane</location>
        <topology evidence="1">Multi-pass membrane protein</topology>
    </subcellularLocation>
</comment>
<evidence type="ECO:0000256" key="1">
    <source>
        <dbReference type="ARBA" id="ARBA00004651"/>
    </source>
</evidence>
<sequence length="326" mass="35243">MTAVQGAFSLLDFAAMGLVLGLALAIWLPAWVEARPSVRVRHRLAGVRRKQQPAGGTAPTTAAGDLFARADVDGLRRLWTALSEKGARIGGAPILRSLAIVGTASALALLTGLRALDWFTPLPTLALTLLGTGIFLVVAWNQLQRRWQIRFLDNFADAIDLLTRAVRSGLPVTEAIRVAGRDVGEPVGGEFQKIADALDLGIDLKDALRQAARRIHLPDFDFLVVTLVLQRESGGQLAETLDGLSTILRRRKELRLKMRALTAEGRMSALIVSVLPILSGLGMYLVDPDYVLQLFRTSLGRTLLGIGAGCLVLGTIVVRHMTRARP</sequence>
<feature type="domain" description="Type II secretion system protein GspF" evidence="7">
    <location>
        <begin position="159"/>
        <end position="278"/>
    </location>
</feature>
<keyword evidence="9" id="KW-1185">Reference proteome</keyword>
<feature type="transmembrane region" description="Helical" evidence="6">
    <location>
        <begin position="94"/>
        <end position="116"/>
    </location>
</feature>
<dbReference type="Proteomes" id="UP001375743">
    <property type="component" value="Unassembled WGS sequence"/>
</dbReference>
<evidence type="ECO:0000259" key="7">
    <source>
        <dbReference type="Pfam" id="PF00482"/>
    </source>
</evidence>
<dbReference type="PANTHER" id="PTHR35007:SF1">
    <property type="entry name" value="PILUS ASSEMBLY PROTEIN"/>
    <property type="match status" value="1"/>
</dbReference>
<gene>
    <name evidence="8" type="ORF">U1T56_06680</name>
</gene>
<feature type="transmembrane region" description="Helical" evidence="6">
    <location>
        <begin position="267"/>
        <end position="286"/>
    </location>
</feature>